<dbReference type="RefSeq" id="WP_058775257.1">
    <property type="nucleotide sequence ID" value="NZ_JAOBNC010000004.1"/>
</dbReference>
<dbReference type="EMBL" id="LDSE01000022">
    <property type="protein sequence ID" value="KTS67345.1"/>
    <property type="molecule type" value="Genomic_DNA"/>
</dbReference>
<dbReference type="InterPro" id="IPR036390">
    <property type="entry name" value="WH_DNA-bd_sf"/>
</dbReference>
<dbReference type="Proteomes" id="UP000071979">
    <property type="component" value="Unassembled WGS sequence"/>
</dbReference>
<reference evidence="2 3" key="1">
    <citation type="journal article" date="2016" name="Front. Microbiol.">
        <title>Genomic Resource of Rice Seed Associated Bacteria.</title>
        <authorList>
            <person name="Midha S."/>
            <person name="Bansal K."/>
            <person name="Sharma S."/>
            <person name="Kumar N."/>
            <person name="Patil P.P."/>
            <person name="Chaudhry V."/>
            <person name="Patil P.B."/>
        </authorList>
    </citation>
    <scope>NUCLEOTIDE SEQUENCE [LARGE SCALE GENOMIC DNA]</scope>
    <source>
        <strain evidence="2 3">SA3</strain>
    </source>
</reference>
<comment type="caution">
    <text evidence="2">The sequence shown here is derived from an EMBL/GenBank/DDBJ whole genome shotgun (WGS) entry which is preliminary data.</text>
</comment>
<name>A0A8E1V8M4_9GAMM</name>
<dbReference type="GO" id="GO:0006950">
    <property type="term" value="P:response to stress"/>
    <property type="evidence" value="ECO:0007669"/>
    <property type="project" value="TreeGrafter"/>
</dbReference>
<protein>
    <submittedName>
        <fullName evidence="2">MarR family transcriptional regulator</fullName>
    </submittedName>
</protein>
<dbReference type="InterPro" id="IPR039422">
    <property type="entry name" value="MarR/SlyA-like"/>
</dbReference>
<feature type="domain" description="HTH marR-type" evidence="1">
    <location>
        <begin position="31"/>
        <end position="132"/>
    </location>
</feature>
<dbReference type="AlphaFoldDB" id="A0A8E1V8M4"/>
<evidence type="ECO:0000313" key="3">
    <source>
        <dbReference type="Proteomes" id="UP000071979"/>
    </source>
</evidence>
<dbReference type="InterPro" id="IPR036388">
    <property type="entry name" value="WH-like_DNA-bd_sf"/>
</dbReference>
<proteinExistence type="predicted"/>
<evidence type="ECO:0000259" key="1">
    <source>
        <dbReference type="SMART" id="SM00347"/>
    </source>
</evidence>
<dbReference type="InterPro" id="IPR000835">
    <property type="entry name" value="HTH_MarR-typ"/>
</dbReference>
<dbReference type="SMART" id="SM00347">
    <property type="entry name" value="HTH_MARR"/>
    <property type="match status" value="1"/>
</dbReference>
<gene>
    <name evidence="2" type="ORF">SA3R_11695</name>
</gene>
<dbReference type="Gene3D" id="1.10.10.10">
    <property type="entry name" value="Winged helix-like DNA-binding domain superfamily/Winged helix DNA-binding domain"/>
    <property type="match status" value="1"/>
</dbReference>
<dbReference type="PANTHER" id="PTHR33164">
    <property type="entry name" value="TRANSCRIPTIONAL REGULATOR, MARR FAMILY"/>
    <property type="match status" value="1"/>
</dbReference>
<dbReference type="SUPFAM" id="SSF46785">
    <property type="entry name" value="Winged helix' DNA-binding domain"/>
    <property type="match status" value="1"/>
</dbReference>
<sequence length="151" mass="17093">MGSTEISDAEWQAWRGYRRLAEIITGRIVREINEATGLSGPDFMILMEINRSPQGVLLQRELLEYLEWDKSRLSHQLSRMAARDLVQRSRATRAGISVRMTEAGSQLLATARPIHAAGVRRNFLDLMTPEDIERLIAITGRLRQSASGFIE</sequence>
<evidence type="ECO:0000313" key="2">
    <source>
        <dbReference type="EMBL" id="KTS67345.1"/>
    </source>
</evidence>
<accession>A0A8E1V8M4</accession>
<organism evidence="2 3">
    <name type="scientific">Pantoea dispersa</name>
    <dbReference type="NCBI Taxonomy" id="59814"/>
    <lineage>
        <taxon>Bacteria</taxon>
        <taxon>Pseudomonadati</taxon>
        <taxon>Pseudomonadota</taxon>
        <taxon>Gammaproteobacteria</taxon>
        <taxon>Enterobacterales</taxon>
        <taxon>Erwiniaceae</taxon>
        <taxon>Pantoea</taxon>
    </lineage>
</organism>
<dbReference type="Pfam" id="PF12802">
    <property type="entry name" value="MarR_2"/>
    <property type="match status" value="1"/>
</dbReference>
<dbReference type="GO" id="GO:0003700">
    <property type="term" value="F:DNA-binding transcription factor activity"/>
    <property type="evidence" value="ECO:0007669"/>
    <property type="project" value="InterPro"/>
</dbReference>
<dbReference type="PANTHER" id="PTHR33164:SF99">
    <property type="entry name" value="MARR FAMILY REGULATORY PROTEIN"/>
    <property type="match status" value="1"/>
</dbReference>